<dbReference type="SMART" id="SM00028">
    <property type="entry name" value="TPR"/>
    <property type="match status" value="5"/>
</dbReference>
<sequence length="550" mass="64217">MRLNAYATLLLLTYLLPLQVFAQQETQSNNVARIDLGVKFLSEKEHTKSIDELIAAKEIAIRNEWYTQAFNATLNIGTNYYLLLDYGEAFKYYLQAYEIAIEHLGERQQMAVYNNIGVLYIEEKEPVKSEESFLKAYEIAKRLDNKKQIGTYGINLALVLNKMGKLDLAEQYIEEAFPLLKETPNVLLLANIAKAENLLLRGKYSQAETLALEILPRINNLHLSNEQITVNDKITILLILTEIYENQNQLETAKQYALRARSVPENIEGRIKIYDRLAIIYGKINDFKKAMAYKDSVIIATDTLHTIKNSALFKSEKLKFQIQNYQHEISESKKTLQQEKQFFYTLIIGLIILMGFLVWIYKNNSLKHKQRKRIVELELAKEKSDHLLMEEQHREKEALVLLEKERLKNELELKNRELTSRAMYLASKNELIEEVIQSLSQNTQIPTNSSLKSQINDLKKHLKKDTQWDSFFMHFEELNQGFLDRLRAEHPQLTPNDVRFLTFIYMNLSYKEIASLLNITPQSCRKRKERISKKMNVPENHTLHSYLSTI</sequence>
<keyword evidence="1" id="KW-0472">Membrane</keyword>
<dbReference type="SUPFAM" id="SSF48452">
    <property type="entry name" value="TPR-like"/>
    <property type="match status" value="2"/>
</dbReference>
<dbReference type="Pfam" id="PF13424">
    <property type="entry name" value="TPR_12"/>
    <property type="match status" value="1"/>
</dbReference>
<feature type="transmembrane region" description="Helical" evidence="1">
    <location>
        <begin position="342"/>
        <end position="361"/>
    </location>
</feature>
<dbReference type="InterPro" id="IPR019734">
    <property type="entry name" value="TPR_rpt"/>
</dbReference>
<dbReference type="InterPro" id="IPR016032">
    <property type="entry name" value="Sig_transdc_resp-reg_C-effctor"/>
</dbReference>
<gene>
    <name evidence="3" type="ORF">SAMN05421855_104220</name>
</gene>
<protein>
    <submittedName>
        <fullName evidence="3">Tetratricopeptide repeat-containing protein</fullName>
    </submittedName>
</protein>
<dbReference type="InterPro" id="IPR036388">
    <property type="entry name" value="WH-like_DNA-bd_sf"/>
</dbReference>
<accession>A0A1G7HPQ6</accession>
<reference evidence="3 4" key="1">
    <citation type="submission" date="2016-10" db="EMBL/GenBank/DDBJ databases">
        <authorList>
            <person name="de Groot N.N."/>
        </authorList>
    </citation>
    <scope>NUCLEOTIDE SEQUENCE [LARGE SCALE GENOMIC DNA]</scope>
    <source>
        <strain evidence="3 4">DSM 16195</strain>
    </source>
</reference>
<keyword evidence="2" id="KW-0732">Signal</keyword>
<evidence type="ECO:0000256" key="2">
    <source>
        <dbReference type="SAM" id="SignalP"/>
    </source>
</evidence>
<keyword evidence="4" id="KW-1185">Reference proteome</keyword>
<dbReference type="InterPro" id="IPR011990">
    <property type="entry name" value="TPR-like_helical_dom_sf"/>
</dbReference>
<keyword evidence="1" id="KW-0812">Transmembrane</keyword>
<feature type="signal peptide" evidence="2">
    <location>
        <begin position="1"/>
        <end position="22"/>
    </location>
</feature>
<name>A0A1G7HPQ6_9FLAO</name>
<dbReference type="Gene3D" id="1.10.10.10">
    <property type="entry name" value="Winged helix-like DNA-binding domain superfamily/Winged helix DNA-binding domain"/>
    <property type="match status" value="1"/>
</dbReference>
<dbReference type="OrthoDB" id="614964at2"/>
<dbReference type="RefSeq" id="WP_093144869.1">
    <property type="nucleotide sequence ID" value="NZ_BMWO01000004.1"/>
</dbReference>
<proteinExistence type="predicted"/>
<keyword evidence="1" id="KW-1133">Transmembrane helix</keyword>
<feature type="chain" id="PRO_5011614690" evidence="2">
    <location>
        <begin position="23"/>
        <end position="550"/>
    </location>
</feature>
<dbReference type="EMBL" id="FNBA01000004">
    <property type="protein sequence ID" value="SDF02433.1"/>
    <property type="molecule type" value="Genomic_DNA"/>
</dbReference>
<dbReference type="GO" id="GO:0006355">
    <property type="term" value="P:regulation of DNA-templated transcription"/>
    <property type="evidence" value="ECO:0007669"/>
    <property type="project" value="InterPro"/>
</dbReference>
<evidence type="ECO:0000313" key="3">
    <source>
        <dbReference type="EMBL" id="SDF02433.1"/>
    </source>
</evidence>
<dbReference type="STRING" id="227084.SAMN05421855_104220"/>
<organism evidence="3 4">
    <name type="scientific">Ulvibacter litoralis</name>
    <dbReference type="NCBI Taxonomy" id="227084"/>
    <lineage>
        <taxon>Bacteria</taxon>
        <taxon>Pseudomonadati</taxon>
        <taxon>Bacteroidota</taxon>
        <taxon>Flavobacteriia</taxon>
        <taxon>Flavobacteriales</taxon>
        <taxon>Flavobacteriaceae</taxon>
        <taxon>Ulvibacter</taxon>
    </lineage>
</organism>
<dbReference type="Gene3D" id="1.25.40.10">
    <property type="entry name" value="Tetratricopeptide repeat domain"/>
    <property type="match status" value="2"/>
</dbReference>
<dbReference type="Proteomes" id="UP000199321">
    <property type="component" value="Unassembled WGS sequence"/>
</dbReference>
<dbReference type="GO" id="GO:0003677">
    <property type="term" value="F:DNA binding"/>
    <property type="evidence" value="ECO:0007669"/>
    <property type="project" value="InterPro"/>
</dbReference>
<evidence type="ECO:0000313" key="4">
    <source>
        <dbReference type="Proteomes" id="UP000199321"/>
    </source>
</evidence>
<dbReference type="SUPFAM" id="SSF46894">
    <property type="entry name" value="C-terminal effector domain of the bipartite response regulators"/>
    <property type="match status" value="1"/>
</dbReference>
<dbReference type="AlphaFoldDB" id="A0A1G7HPQ6"/>
<evidence type="ECO:0000256" key="1">
    <source>
        <dbReference type="SAM" id="Phobius"/>
    </source>
</evidence>